<keyword evidence="2" id="KW-1185">Reference proteome</keyword>
<proteinExistence type="predicted"/>
<dbReference type="EMBL" id="CAJVPZ010001124">
    <property type="protein sequence ID" value="CAG8484935.1"/>
    <property type="molecule type" value="Genomic_DNA"/>
</dbReference>
<evidence type="ECO:0000313" key="2">
    <source>
        <dbReference type="Proteomes" id="UP000789396"/>
    </source>
</evidence>
<gene>
    <name evidence="1" type="ORF">RFULGI_LOCUS1711</name>
</gene>
<evidence type="ECO:0000313" key="1">
    <source>
        <dbReference type="EMBL" id="CAG8484935.1"/>
    </source>
</evidence>
<dbReference type="OrthoDB" id="2436443at2759"/>
<comment type="caution">
    <text evidence="1">The sequence shown here is derived from an EMBL/GenBank/DDBJ whole genome shotgun (WGS) entry which is preliminary data.</text>
</comment>
<sequence length="104" mass="12550">MDEEILTEDILDENHIINLIQNEIHNKNDNLNYSDNSEKESELISLNDTSKSLHTWITFFEQQQTDKFKTEDINLFKKYLKVVKRLEFQAKKQVVITDFFFYKD</sequence>
<reference evidence="1" key="1">
    <citation type="submission" date="2021-06" db="EMBL/GenBank/DDBJ databases">
        <authorList>
            <person name="Kallberg Y."/>
            <person name="Tangrot J."/>
            <person name="Rosling A."/>
        </authorList>
    </citation>
    <scope>NUCLEOTIDE SEQUENCE</scope>
    <source>
        <strain evidence="1">IN212</strain>
    </source>
</reference>
<accession>A0A9N8ZAC9</accession>
<dbReference type="AlphaFoldDB" id="A0A9N8ZAC9"/>
<protein>
    <submittedName>
        <fullName evidence="1">12274_t:CDS:1</fullName>
    </submittedName>
</protein>
<dbReference type="Proteomes" id="UP000789396">
    <property type="component" value="Unassembled WGS sequence"/>
</dbReference>
<name>A0A9N8ZAC9_9GLOM</name>
<organism evidence="1 2">
    <name type="scientific">Racocetra fulgida</name>
    <dbReference type="NCBI Taxonomy" id="60492"/>
    <lineage>
        <taxon>Eukaryota</taxon>
        <taxon>Fungi</taxon>
        <taxon>Fungi incertae sedis</taxon>
        <taxon>Mucoromycota</taxon>
        <taxon>Glomeromycotina</taxon>
        <taxon>Glomeromycetes</taxon>
        <taxon>Diversisporales</taxon>
        <taxon>Gigasporaceae</taxon>
        <taxon>Racocetra</taxon>
    </lineage>
</organism>